<dbReference type="EMBL" id="AEPE02000005">
    <property type="protein sequence ID" value="EFZ36518.1"/>
    <property type="molecule type" value="Genomic_DNA"/>
</dbReference>
<dbReference type="PANTHER" id="PTHR12121:SF36">
    <property type="entry name" value="ENDONUCLEASE_EXONUCLEASE_PHOSPHATASE DOMAIN-CONTAINING PROTEIN"/>
    <property type="match status" value="1"/>
</dbReference>
<keyword evidence="4" id="KW-1185">Reference proteome</keyword>
<dbReference type="AlphaFoldDB" id="E7RQI0"/>
<dbReference type="PANTHER" id="PTHR12121">
    <property type="entry name" value="CARBON CATABOLITE REPRESSOR PROTEIN 4"/>
    <property type="match status" value="1"/>
</dbReference>
<dbReference type="InterPro" id="IPR050410">
    <property type="entry name" value="CCR4/nocturin_mRNA_transcr"/>
</dbReference>
<name>E7RQI0_9BACT</name>
<sequence>MKKQFILIFCLFCAIGIQAQNLFVGTYNIRYDNDGDKKEGNGWERRWPIICDMLNFEEPDIFGTQEAKVNQIHDLQKGLEGYNYIGVGRDDGKEKGEYAAIFYKKDKLTKIRSGNFWLNETPDKPKLGWDAACIRICTWGEFMDNKDKLKFYFFNLHMDHIGVVARRESAKLVIRKIKEITGGNAPVILTGDFNVDQNDEIFKIFSASGILKDSYSAAKMRFAENGTFNDFDTELKTESRIDHIFVSPKFNVKRYGVLTNGYWTEKGSKENLSSNKAPKELKFKKYARRTPSDHYPVLVKIAYKQ</sequence>
<dbReference type="RefSeq" id="WP_004369568.1">
    <property type="nucleotide sequence ID" value="NZ_GL833119.1"/>
</dbReference>
<protein>
    <submittedName>
        <fullName evidence="3">Endonuclease/exonuclease/phosphatase family protein</fullName>
    </submittedName>
</protein>
<keyword evidence="3" id="KW-0540">Nuclease</keyword>
<feature type="chain" id="PRO_5003223924" evidence="1">
    <location>
        <begin position="20"/>
        <end position="305"/>
    </location>
</feature>
<evidence type="ECO:0000313" key="3">
    <source>
        <dbReference type="EMBL" id="EFZ36518.1"/>
    </source>
</evidence>
<reference evidence="3" key="1">
    <citation type="submission" date="2011-01" db="EMBL/GenBank/DDBJ databases">
        <authorList>
            <person name="Muzny D."/>
            <person name="Qin X."/>
            <person name="Buhay C."/>
            <person name="Dugan-Rocha S."/>
            <person name="Ding Y."/>
            <person name="Chen G."/>
            <person name="Hawes A."/>
            <person name="Holder M."/>
            <person name="Jhangiani S."/>
            <person name="Johnson A."/>
            <person name="Khan Z."/>
            <person name="Li Z."/>
            <person name="Liu W."/>
            <person name="Liu X."/>
            <person name="Perez L."/>
            <person name="Shen H."/>
            <person name="Wang Q."/>
            <person name="Watt J."/>
            <person name="Xi L."/>
            <person name="Xin Y."/>
            <person name="Zhou J."/>
            <person name="Deng J."/>
            <person name="Jiang H."/>
            <person name="Liu Y."/>
            <person name="Qu J."/>
            <person name="Song X.-Z."/>
            <person name="Zhang L."/>
            <person name="Villasana D."/>
            <person name="Johnson A."/>
            <person name="Liu J."/>
            <person name="Liyanage D."/>
            <person name="Lorensuhewa L."/>
            <person name="Robinson T."/>
            <person name="Song A."/>
            <person name="Song B.-B."/>
            <person name="Dinh H."/>
            <person name="Thornton R."/>
            <person name="Coyle M."/>
            <person name="Francisco L."/>
            <person name="Jackson L."/>
            <person name="Javaid M."/>
            <person name="Korchina V."/>
            <person name="Kovar C."/>
            <person name="Mata R."/>
            <person name="Mathew T."/>
            <person name="Ngo R."/>
            <person name="Nguyen L."/>
            <person name="Nguyen N."/>
            <person name="Okwuonu G."/>
            <person name="Ongeri F."/>
            <person name="Pham C."/>
            <person name="Simmons D."/>
            <person name="Wilczek-Boney K."/>
            <person name="Hale W."/>
            <person name="Jakkamsetti A."/>
            <person name="Pham P."/>
            <person name="Ruth R."/>
            <person name="San Lucas F."/>
            <person name="Warren J."/>
            <person name="Zhang J."/>
            <person name="Zhao Z."/>
            <person name="Zhou C."/>
            <person name="Zhu D."/>
            <person name="Lee S."/>
            <person name="Bess C."/>
            <person name="Blankenburg K."/>
            <person name="Forbes L."/>
            <person name="Fu Q."/>
            <person name="Gubbala S."/>
            <person name="Hirani K."/>
            <person name="Jayaseelan J.C."/>
            <person name="Lara F."/>
            <person name="Munidasa M."/>
            <person name="Palculict T."/>
            <person name="Patil S."/>
            <person name="Pu L.-L."/>
            <person name="Saada N."/>
            <person name="Tang L."/>
            <person name="Weissenberger G."/>
            <person name="Zhu Y."/>
            <person name="Hemphill L."/>
            <person name="Shang Y."/>
            <person name="Youmans B."/>
            <person name="Ayvaz T."/>
            <person name="Ross M."/>
            <person name="Santibanez J."/>
            <person name="Aqrawi P."/>
            <person name="Gross S."/>
            <person name="Joshi V."/>
            <person name="Fowler G."/>
            <person name="Nazareth L."/>
            <person name="Reid J."/>
            <person name="Worley K."/>
            <person name="Petrosino J."/>
            <person name="Highlander S."/>
            <person name="Gibbs R."/>
        </authorList>
    </citation>
    <scope>NUCLEOTIDE SEQUENCE [LARGE SCALE GENOMIC DNA]</scope>
    <source>
        <strain evidence="3">ATCC 33269</strain>
    </source>
</reference>
<dbReference type="GO" id="GO:0000175">
    <property type="term" value="F:3'-5'-RNA exonuclease activity"/>
    <property type="evidence" value="ECO:0007669"/>
    <property type="project" value="TreeGrafter"/>
</dbReference>
<keyword evidence="3" id="KW-0255">Endonuclease</keyword>
<dbReference type="GO" id="GO:0004519">
    <property type="term" value="F:endonuclease activity"/>
    <property type="evidence" value="ECO:0007669"/>
    <property type="project" value="UniProtKB-KW"/>
</dbReference>
<evidence type="ECO:0000313" key="4">
    <source>
        <dbReference type="Proteomes" id="UP000005580"/>
    </source>
</evidence>
<dbReference type="HOGENOM" id="CLU_030508_1_0_10"/>
<dbReference type="STRING" id="28134.SAMN05444288_2010"/>
<accession>E7RQI0</accession>
<dbReference type="Gene3D" id="3.60.10.10">
    <property type="entry name" value="Endonuclease/exonuclease/phosphatase"/>
    <property type="match status" value="1"/>
</dbReference>
<evidence type="ECO:0000256" key="1">
    <source>
        <dbReference type="SAM" id="SignalP"/>
    </source>
</evidence>
<evidence type="ECO:0000259" key="2">
    <source>
        <dbReference type="Pfam" id="PF03372"/>
    </source>
</evidence>
<organism evidence="3 4">
    <name type="scientific">Hoylesella oralis ATCC 33269</name>
    <dbReference type="NCBI Taxonomy" id="873533"/>
    <lineage>
        <taxon>Bacteria</taxon>
        <taxon>Pseudomonadati</taxon>
        <taxon>Bacteroidota</taxon>
        <taxon>Bacteroidia</taxon>
        <taxon>Bacteroidales</taxon>
        <taxon>Prevotellaceae</taxon>
        <taxon>Hoylesella</taxon>
    </lineage>
</organism>
<proteinExistence type="predicted"/>
<dbReference type="SUPFAM" id="SSF56219">
    <property type="entry name" value="DNase I-like"/>
    <property type="match status" value="1"/>
</dbReference>
<dbReference type="InterPro" id="IPR036691">
    <property type="entry name" value="Endo/exonu/phosph_ase_sf"/>
</dbReference>
<dbReference type="eggNOG" id="COG3568">
    <property type="taxonomic scope" value="Bacteria"/>
</dbReference>
<comment type="caution">
    <text evidence="3">The sequence shown here is derived from an EMBL/GenBank/DDBJ whole genome shotgun (WGS) entry which is preliminary data.</text>
</comment>
<keyword evidence="1" id="KW-0732">Signal</keyword>
<gene>
    <name evidence="3" type="ORF">HMPREF0663_11431</name>
</gene>
<feature type="domain" description="Endonuclease/exonuclease/phosphatase" evidence="2">
    <location>
        <begin position="26"/>
        <end position="294"/>
    </location>
</feature>
<dbReference type="CDD" id="cd09083">
    <property type="entry name" value="EEP-1"/>
    <property type="match status" value="1"/>
</dbReference>
<feature type="signal peptide" evidence="1">
    <location>
        <begin position="1"/>
        <end position="19"/>
    </location>
</feature>
<dbReference type="InterPro" id="IPR005135">
    <property type="entry name" value="Endo/exonuclease/phosphatase"/>
</dbReference>
<keyword evidence="3" id="KW-0378">Hydrolase</keyword>
<dbReference type="Proteomes" id="UP000005580">
    <property type="component" value="Unassembled WGS sequence"/>
</dbReference>
<dbReference type="Pfam" id="PF03372">
    <property type="entry name" value="Exo_endo_phos"/>
    <property type="match status" value="1"/>
</dbReference>